<proteinExistence type="predicted"/>
<gene>
    <name evidence="2" type="ORF">SNOG_16229</name>
</gene>
<sequence>MNAVCLHGKTALPRSTRKNEEQIAMVDLFPSRTPFPFDECKAMAARLERNLLLLTSMSAEEADGSDISGEPGDNRGAGENKTSEVPTSNRDADESFNSEAPADNGGAVGNDSPKESDDNGDASEDEGSEWSDVEATEAGDAMLTLVKPLPWIEQVTTVIHLKQTSSAPNGGHHDTGPDVPSKGLSKDDKEKAAGSSTEFQSSPQKTAIPNEMADRSSIRVIGFKRSLWDLEPRNSPISMNFMIMPPAHSQPESVSEWRATLPRPRSWTAASKDQNLDIQSRTTSKPVTSQRRRLGSCLRAVTQPTMIDGGSSDGA</sequence>
<dbReference type="VEuPathDB" id="FungiDB:JI435_162290"/>
<evidence type="ECO:0000313" key="3">
    <source>
        <dbReference type="Proteomes" id="UP000001055"/>
    </source>
</evidence>
<dbReference type="KEGG" id="pno:SNOG_16229"/>
<dbReference type="RefSeq" id="XP_001806353.1">
    <property type="nucleotide sequence ID" value="XM_001806301.1"/>
</dbReference>
<feature type="compositionally biased region" description="Basic and acidic residues" evidence="1">
    <location>
        <begin position="72"/>
        <end position="82"/>
    </location>
</feature>
<reference evidence="3" key="1">
    <citation type="journal article" date="2007" name="Plant Cell">
        <title>Dothideomycete-plant interactions illuminated by genome sequencing and EST analysis of the wheat pathogen Stagonospora nodorum.</title>
        <authorList>
            <person name="Hane J.K."/>
            <person name="Lowe R.G."/>
            <person name="Solomon P.S."/>
            <person name="Tan K.C."/>
            <person name="Schoch C.L."/>
            <person name="Spatafora J.W."/>
            <person name="Crous P.W."/>
            <person name="Kodira C."/>
            <person name="Birren B.W."/>
            <person name="Galagan J.E."/>
            <person name="Torriani S.F."/>
            <person name="McDonald B.A."/>
            <person name="Oliver R.P."/>
        </authorList>
    </citation>
    <scope>NUCLEOTIDE SEQUENCE [LARGE SCALE GENOMIC DNA]</scope>
    <source>
        <strain evidence="3">SN15 / ATCC MYA-4574 / FGSC 10173</strain>
    </source>
</reference>
<dbReference type="Proteomes" id="UP000001055">
    <property type="component" value="Unassembled WGS sequence"/>
</dbReference>
<dbReference type="AlphaFoldDB" id="Q0TWB2"/>
<feature type="region of interest" description="Disordered" evidence="1">
    <location>
        <begin position="59"/>
        <end position="133"/>
    </location>
</feature>
<dbReference type="GeneID" id="5983283"/>
<accession>Q0TWB2</accession>
<organism evidence="2 3">
    <name type="scientific">Phaeosphaeria nodorum (strain SN15 / ATCC MYA-4574 / FGSC 10173)</name>
    <name type="common">Glume blotch fungus</name>
    <name type="synonym">Parastagonospora nodorum</name>
    <dbReference type="NCBI Taxonomy" id="321614"/>
    <lineage>
        <taxon>Eukaryota</taxon>
        <taxon>Fungi</taxon>
        <taxon>Dikarya</taxon>
        <taxon>Ascomycota</taxon>
        <taxon>Pezizomycotina</taxon>
        <taxon>Dothideomycetes</taxon>
        <taxon>Pleosporomycetidae</taxon>
        <taxon>Pleosporales</taxon>
        <taxon>Pleosporineae</taxon>
        <taxon>Phaeosphaeriaceae</taxon>
        <taxon>Parastagonospora</taxon>
    </lineage>
</organism>
<dbReference type="EMBL" id="CH445368">
    <property type="protein sequence ID" value="EAT76413.1"/>
    <property type="molecule type" value="Genomic_DNA"/>
</dbReference>
<evidence type="ECO:0000313" key="2">
    <source>
        <dbReference type="EMBL" id="EAT76413.1"/>
    </source>
</evidence>
<feature type="compositionally biased region" description="Polar residues" evidence="1">
    <location>
        <begin position="194"/>
        <end position="207"/>
    </location>
</feature>
<feature type="compositionally biased region" description="Polar residues" evidence="1">
    <location>
        <begin position="268"/>
        <end position="289"/>
    </location>
</feature>
<feature type="region of interest" description="Disordered" evidence="1">
    <location>
        <begin position="164"/>
        <end position="213"/>
    </location>
</feature>
<dbReference type="InParanoid" id="Q0TWB2"/>
<protein>
    <submittedName>
        <fullName evidence="2">Uncharacterized protein</fullName>
    </submittedName>
</protein>
<feature type="region of interest" description="Disordered" evidence="1">
    <location>
        <begin position="253"/>
        <end position="294"/>
    </location>
</feature>
<evidence type="ECO:0000256" key="1">
    <source>
        <dbReference type="SAM" id="MobiDB-lite"/>
    </source>
</evidence>
<name>Q0TWB2_PHANO</name>
<feature type="compositionally biased region" description="Acidic residues" evidence="1">
    <location>
        <begin position="118"/>
        <end position="133"/>
    </location>
</feature>